<evidence type="ECO:0000313" key="2">
    <source>
        <dbReference type="Proteomes" id="UP001162480"/>
    </source>
</evidence>
<accession>A0AA36APY9</accession>
<keyword evidence="2" id="KW-1185">Reference proteome</keyword>
<dbReference type="EMBL" id="OX597816">
    <property type="protein sequence ID" value="CAI9720138.1"/>
    <property type="molecule type" value="Genomic_DNA"/>
</dbReference>
<reference evidence="1" key="1">
    <citation type="submission" date="2023-08" db="EMBL/GenBank/DDBJ databases">
        <authorList>
            <person name="Alioto T."/>
            <person name="Alioto T."/>
            <person name="Gomez Garrido J."/>
        </authorList>
    </citation>
    <scope>NUCLEOTIDE SEQUENCE</scope>
</reference>
<dbReference type="Proteomes" id="UP001162480">
    <property type="component" value="Chromosome 3"/>
</dbReference>
<name>A0AA36APY9_OCTVU</name>
<evidence type="ECO:0000313" key="1">
    <source>
        <dbReference type="EMBL" id="CAI9720138.1"/>
    </source>
</evidence>
<organism evidence="1 2">
    <name type="scientific">Octopus vulgaris</name>
    <name type="common">Common octopus</name>
    <dbReference type="NCBI Taxonomy" id="6645"/>
    <lineage>
        <taxon>Eukaryota</taxon>
        <taxon>Metazoa</taxon>
        <taxon>Spiralia</taxon>
        <taxon>Lophotrochozoa</taxon>
        <taxon>Mollusca</taxon>
        <taxon>Cephalopoda</taxon>
        <taxon>Coleoidea</taxon>
        <taxon>Octopodiformes</taxon>
        <taxon>Octopoda</taxon>
        <taxon>Incirrata</taxon>
        <taxon>Octopodidae</taxon>
        <taxon>Octopus</taxon>
    </lineage>
</organism>
<sequence length="84" mass="9532">MLTKFLITTDIPIRTLYLPNNSANEKSHDVMTFIKIGSNENIFYSNSRCSKLKRKAKCGKTKTGYMEDIAGDKSNNIAAIRRML</sequence>
<protein>
    <submittedName>
        <fullName evidence="1">Uncharacterized protein</fullName>
    </submittedName>
</protein>
<gene>
    <name evidence="1" type="ORF">OCTVUL_1B007522</name>
</gene>
<dbReference type="AlphaFoldDB" id="A0AA36APY9"/>
<proteinExistence type="predicted"/>